<evidence type="ECO:0000256" key="4">
    <source>
        <dbReference type="ARBA" id="ARBA00022692"/>
    </source>
</evidence>
<keyword evidence="4 8" id="KW-0812">Transmembrane</keyword>
<feature type="transmembrane region" description="Helical" evidence="8">
    <location>
        <begin position="116"/>
        <end position="140"/>
    </location>
</feature>
<evidence type="ECO:0000256" key="7">
    <source>
        <dbReference type="ARBA" id="ARBA00034125"/>
    </source>
</evidence>
<dbReference type="GO" id="GO:0005886">
    <property type="term" value="C:plasma membrane"/>
    <property type="evidence" value="ECO:0007669"/>
    <property type="project" value="UniProtKB-SubCell"/>
</dbReference>
<keyword evidence="11" id="KW-1185">Reference proteome</keyword>
<dbReference type="AlphaFoldDB" id="A0A0F4KTE1"/>
<reference evidence="10 11" key="1">
    <citation type="submission" date="2014-12" db="EMBL/GenBank/DDBJ databases">
        <title>Comparative genomics of the lactic acid bacteria isolated from the honey bee gut.</title>
        <authorList>
            <person name="Ellegaard K.M."/>
            <person name="Tamarit D."/>
            <person name="Javelind E."/>
            <person name="Olofsson T."/>
            <person name="Andersson S.G."/>
            <person name="Vasquez A."/>
        </authorList>
    </citation>
    <scope>NUCLEOTIDE SEQUENCE [LARGE SCALE GENOMIC DNA]</scope>
    <source>
        <strain evidence="10 11">Hon2</strain>
    </source>
</reference>
<comment type="caution">
    <text evidence="10">The sequence shown here is derived from an EMBL/GenBank/DDBJ whole genome shotgun (WGS) entry which is preliminary data.</text>
</comment>
<dbReference type="PANTHER" id="PTHR34390:SF1">
    <property type="entry name" value="SUCCINATE TRANSPORTER SUBUNIT YJJB-RELATED"/>
    <property type="match status" value="1"/>
</dbReference>
<evidence type="ECO:0000259" key="9">
    <source>
        <dbReference type="Pfam" id="PF12821"/>
    </source>
</evidence>
<feature type="domain" description="Threonine/Serine exporter ThrE" evidence="9">
    <location>
        <begin position="10"/>
        <end position="139"/>
    </location>
</feature>
<protein>
    <submittedName>
        <fullName evidence="10">Putative membrane protein</fullName>
    </submittedName>
</protein>
<dbReference type="Pfam" id="PF12821">
    <property type="entry name" value="ThrE_2"/>
    <property type="match status" value="1"/>
</dbReference>
<evidence type="ECO:0000256" key="1">
    <source>
        <dbReference type="ARBA" id="ARBA00004651"/>
    </source>
</evidence>
<evidence type="ECO:0000256" key="2">
    <source>
        <dbReference type="ARBA" id="ARBA00022475"/>
    </source>
</evidence>
<dbReference type="InterPro" id="IPR024528">
    <property type="entry name" value="ThrE_2"/>
</dbReference>
<gene>
    <name evidence="10" type="ORF">JG29_15170</name>
</gene>
<feature type="transmembrane region" description="Helical" evidence="8">
    <location>
        <begin position="83"/>
        <end position="104"/>
    </location>
</feature>
<keyword evidence="6 8" id="KW-0472">Membrane</keyword>
<name>A0A0F4KTE1_9LACO</name>
<feature type="transmembrane region" description="Helical" evidence="8">
    <location>
        <begin position="58"/>
        <end position="76"/>
    </location>
</feature>
<dbReference type="GO" id="GO:0015744">
    <property type="term" value="P:succinate transport"/>
    <property type="evidence" value="ECO:0007669"/>
    <property type="project" value="TreeGrafter"/>
</dbReference>
<sequence>MPLSMQFLVQMSFSFMGTIGYALCVNIPRKALIGCGMCGMFGWLVYWLMWHFLLAGKVSSSLIAALVIGLMSYIFAKYKKMPVTLFNIPALVPLVPGATAYEAVRAMVSGEFVNGVRLFLMTVMIIGAIAMGYMIAQVIIDIAKSFKK</sequence>
<keyword evidence="2" id="KW-1003">Cell membrane</keyword>
<evidence type="ECO:0000313" key="11">
    <source>
        <dbReference type="Proteomes" id="UP000033695"/>
    </source>
</evidence>
<organism evidence="10 11">
    <name type="scientific">Bombilactobacillus mellis</name>
    <dbReference type="NCBI Taxonomy" id="1218508"/>
    <lineage>
        <taxon>Bacteria</taxon>
        <taxon>Bacillati</taxon>
        <taxon>Bacillota</taxon>
        <taxon>Bacilli</taxon>
        <taxon>Lactobacillales</taxon>
        <taxon>Lactobacillaceae</taxon>
        <taxon>Bombilactobacillus</taxon>
    </lineage>
</organism>
<feature type="transmembrane region" description="Helical" evidence="8">
    <location>
        <begin position="31"/>
        <end position="52"/>
    </location>
</feature>
<evidence type="ECO:0000256" key="5">
    <source>
        <dbReference type="ARBA" id="ARBA00022989"/>
    </source>
</evidence>
<comment type="similarity">
    <text evidence="7">Belongs to the ThrE exporter (TC 2.A.79) family.</text>
</comment>
<evidence type="ECO:0000256" key="6">
    <source>
        <dbReference type="ARBA" id="ARBA00023136"/>
    </source>
</evidence>
<dbReference type="RefSeq" id="WP_045923338.1">
    <property type="nucleotide sequence ID" value="NZ_JBHTHW010000005.1"/>
</dbReference>
<dbReference type="EMBL" id="JXBZ01000009">
    <property type="protein sequence ID" value="KJY48456.1"/>
    <property type="molecule type" value="Genomic_DNA"/>
</dbReference>
<keyword evidence="5 8" id="KW-1133">Transmembrane helix</keyword>
<proteinExistence type="inferred from homology"/>
<dbReference type="PATRIC" id="fig|1218508.4.peg.1508"/>
<evidence type="ECO:0000256" key="3">
    <source>
        <dbReference type="ARBA" id="ARBA00022519"/>
    </source>
</evidence>
<accession>A0A0F4KTE1</accession>
<dbReference type="HOGENOM" id="CLU_117642_3_0_9"/>
<evidence type="ECO:0000313" key="10">
    <source>
        <dbReference type="EMBL" id="KJY48456.1"/>
    </source>
</evidence>
<evidence type="ECO:0000256" key="8">
    <source>
        <dbReference type="SAM" id="Phobius"/>
    </source>
</evidence>
<dbReference type="PANTHER" id="PTHR34390">
    <property type="entry name" value="UPF0442 PROTEIN YJJB-RELATED"/>
    <property type="match status" value="1"/>
</dbReference>
<dbReference type="Proteomes" id="UP000033695">
    <property type="component" value="Unassembled WGS sequence"/>
</dbReference>
<keyword evidence="3" id="KW-0997">Cell inner membrane</keyword>
<feature type="transmembrane region" description="Helical" evidence="8">
    <location>
        <begin position="6"/>
        <end position="24"/>
    </location>
</feature>
<comment type="subcellular location">
    <subcellularLocation>
        <location evidence="1">Cell membrane</location>
        <topology evidence="1">Multi-pass membrane protein</topology>
    </subcellularLocation>
</comment>
<dbReference type="InterPro" id="IPR050539">
    <property type="entry name" value="ThrE_Dicarb/AminoAcid_Exp"/>
</dbReference>